<evidence type="ECO:0000313" key="3">
    <source>
        <dbReference type="Proteomes" id="UP000002484"/>
    </source>
</evidence>
<dbReference type="AlphaFoldDB" id="E3J712"/>
<dbReference type="EMBL" id="CP002299">
    <property type="protein sequence ID" value="ADP83232.1"/>
    <property type="molecule type" value="Genomic_DNA"/>
</dbReference>
<dbReference type="Proteomes" id="UP000002484">
    <property type="component" value="Chromosome"/>
</dbReference>
<organism evidence="2 3">
    <name type="scientific">Pseudofrankia inefficax (strain DSM 45817 / CECT 9037 / DDB 130130 / EuI1c)</name>
    <name type="common">Frankia inefficax</name>
    <dbReference type="NCBI Taxonomy" id="298654"/>
    <lineage>
        <taxon>Bacteria</taxon>
        <taxon>Bacillati</taxon>
        <taxon>Actinomycetota</taxon>
        <taxon>Actinomycetes</taxon>
        <taxon>Frankiales</taxon>
        <taxon>Frankiaceae</taxon>
        <taxon>Pseudofrankia</taxon>
    </lineage>
</organism>
<reference evidence="2 3" key="1">
    <citation type="submission" date="2010-10" db="EMBL/GenBank/DDBJ databases">
        <title>Complete sequence of Frankia sp. EuI1c.</title>
        <authorList>
            <consortium name="US DOE Joint Genome Institute"/>
            <person name="Lucas S."/>
            <person name="Copeland A."/>
            <person name="Lapidus A."/>
            <person name="Cheng J.-F."/>
            <person name="Bruce D."/>
            <person name="Goodwin L."/>
            <person name="Pitluck S."/>
            <person name="Chertkov O."/>
            <person name="Detter J.C."/>
            <person name="Han C."/>
            <person name="Tapia R."/>
            <person name="Land M."/>
            <person name="Hauser L."/>
            <person name="Jeffries C."/>
            <person name="Kyrpides N."/>
            <person name="Ivanova N."/>
            <person name="Mikhailova N."/>
            <person name="Beauchemin N."/>
            <person name="Sen A."/>
            <person name="Sur S.A."/>
            <person name="Gtari M."/>
            <person name="Wall L."/>
            <person name="Tisa L."/>
            <person name="Woyke T."/>
        </authorList>
    </citation>
    <scope>NUCLEOTIDE SEQUENCE [LARGE SCALE GENOMIC DNA]</scope>
    <source>
        <strain evidence="3">DSM 45817 / CECT 9037 / EuI1c</strain>
    </source>
</reference>
<gene>
    <name evidence="2" type="ordered locus">FraEuI1c_5244</name>
</gene>
<feature type="compositionally biased region" description="Acidic residues" evidence="1">
    <location>
        <begin position="86"/>
        <end position="112"/>
    </location>
</feature>
<sequence>MRNPNQAGNEEQTGAVDPNPSTAPHDTRGPRTRRSGLASRLGPRGARPSPGEVPWAQEVADAVLAATPADDPAPGSPAALPAPADADPEDAEPEDAEPEDAEPADAEPEEEFATSFFWSSATADGPARPWRSLFR</sequence>
<keyword evidence="3" id="KW-1185">Reference proteome</keyword>
<dbReference type="RefSeq" id="WP_013426350.1">
    <property type="nucleotide sequence ID" value="NC_014666.1"/>
</dbReference>
<proteinExistence type="predicted"/>
<dbReference type="HOGENOM" id="CLU_1882740_0_0_11"/>
<dbReference type="KEGG" id="fri:FraEuI1c_5244"/>
<feature type="compositionally biased region" description="Polar residues" evidence="1">
    <location>
        <begin position="1"/>
        <end position="12"/>
    </location>
</feature>
<evidence type="ECO:0000256" key="1">
    <source>
        <dbReference type="SAM" id="MobiDB-lite"/>
    </source>
</evidence>
<feature type="region of interest" description="Disordered" evidence="1">
    <location>
        <begin position="1"/>
        <end position="135"/>
    </location>
</feature>
<accession>E3J712</accession>
<dbReference type="InParanoid" id="E3J712"/>
<protein>
    <submittedName>
        <fullName evidence="2">Uncharacterized protein</fullName>
    </submittedName>
</protein>
<dbReference type="OrthoDB" id="3214589at2"/>
<evidence type="ECO:0000313" key="2">
    <source>
        <dbReference type="EMBL" id="ADP83232.1"/>
    </source>
</evidence>
<feature type="compositionally biased region" description="Low complexity" evidence="1">
    <location>
        <begin position="58"/>
        <end position="85"/>
    </location>
</feature>
<dbReference type="STRING" id="298654.FraEuI1c_5244"/>
<name>E3J712_PSEI1</name>